<sequence length="440" mass="46758">MTLRRLFVPLAVAALAFATPASAARVLLISIDGLRPVELARKPADAPLPNLRRLRAEGAHASGVRGVMPTLTYPSHATLLTGVAPARHGIVSNLTFDPSLKNAQGWYWYASDVRVPTLWDAARKAGLATANVHWPTSVGAAIDANLPQIWRTGMPDDRKLLRALATPGLVDELEAAAGPYADGIDESIAGDETRARHAIALIERKKPQFMTAYFTAFDHEQHERGPDSAEGYAVLARIDAIVGRLVDAARKVDSETVVAVVSDHGFARVSVDVNLVDAFAKAGLMRFDAAGNVVAWDAAPWIAGGSADVVLRDGADAALRERVRGLLASLANDAANGIARVIERDAIATAGANPQADFHVDFKPGFETSPDPKAPLLTPSRRRGMHGYDPALPQMQASFLIAGKGVPRRDLGAIDMRDIAPTLAKVLGVTLGDAEGKTLF</sequence>
<organism evidence="2 3">
    <name type="scientific">Tahibacter soli</name>
    <dbReference type="NCBI Taxonomy" id="2983605"/>
    <lineage>
        <taxon>Bacteria</taxon>
        <taxon>Pseudomonadati</taxon>
        <taxon>Pseudomonadota</taxon>
        <taxon>Gammaproteobacteria</taxon>
        <taxon>Lysobacterales</taxon>
        <taxon>Rhodanobacteraceae</taxon>
        <taxon>Tahibacter</taxon>
    </lineage>
</organism>
<keyword evidence="3" id="KW-1185">Reference proteome</keyword>
<proteinExistence type="predicted"/>
<protein>
    <submittedName>
        <fullName evidence="2">Ectonucleotide pyrophosphatase/phosphodiesterase</fullName>
    </submittedName>
</protein>
<evidence type="ECO:0000256" key="1">
    <source>
        <dbReference type="SAM" id="SignalP"/>
    </source>
</evidence>
<dbReference type="InterPro" id="IPR002591">
    <property type="entry name" value="Phosphodiest/P_Trfase"/>
</dbReference>
<feature type="signal peptide" evidence="1">
    <location>
        <begin position="1"/>
        <end position="23"/>
    </location>
</feature>
<feature type="chain" id="PRO_5040757898" evidence="1">
    <location>
        <begin position="24"/>
        <end position="440"/>
    </location>
</feature>
<dbReference type="Pfam" id="PF01663">
    <property type="entry name" value="Phosphodiest"/>
    <property type="match status" value="1"/>
</dbReference>
<dbReference type="InterPro" id="IPR017850">
    <property type="entry name" value="Alkaline_phosphatase_core_sf"/>
</dbReference>
<dbReference type="PANTHER" id="PTHR10151">
    <property type="entry name" value="ECTONUCLEOTIDE PYROPHOSPHATASE/PHOSPHODIESTERASE"/>
    <property type="match status" value="1"/>
</dbReference>
<dbReference type="PANTHER" id="PTHR10151:SF120">
    <property type="entry name" value="BIS(5'-ADENOSYL)-TRIPHOSPHATASE"/>
    <property type="match status" value="1"/>
</dbReference>
<evidence type="ECO:0000313" key="2">
    <source>
        <dbReference type="EMBL" id="MDC8014008.1"/>
    </source>
</evidence>
<dbReference type="EMBL" id="JAOVZO020000018">
    <property type="protein sequence ID" value="MDC8014008.1"/>
    <property type="molecule type" value="Genomic_DNA"/>
</dbReference>
<dbReference type="GO" id="GO:0016787">
    <property type="term" value="F:hydrolase activity"/>
    <property type="evidence" value="ECO:0007669"/>
    <property type="project" value="UniProtKB-ARBA"/>
</dbReference>
<reference evidence="2" key="1">
    <citation type="submission" date="2023-02" db="EMBL/GenBank/DDBJ databases">
        <title>Tahibacter soli sp. nov. isolated from soil.</title>
        <authorList>
            <person name="Baek J.H."/>
            <person name="Lee J.K."/>
            <person name="Choi D.G."/>
            <person name="Jeon C.O."/>
        </authorList>
    </citation>
    <scope>NUCLEOTIDE SEQUENCE</scope>
    <source>
        <strain evidence="2">BL</strain>
    </source>
</reference>
<dbReference type="Gene3D" id="3.40.720.10">
    <property type="entry name" value="Alkaline Phosphatase, subunit A"/>
    <property type="match status" value="1"/>
</dbReference>
<name>A0A9X4BIV5_9GAMM</name>
<dbReference type="SUPFAM" id="SSF53649">
    <property type="entry name" value="Alkaline phosphatase-like"/>
    <property type="match status" value="1"/>
</dbReference>
<dbReference type="CDD" id="cd16018">
    <property type="entry name" value="Enpp"/>
    <property type="match status" value="1"/>
</dbReference>
<accession>A0A9X4BIV5</accession>
<keyword evidence="1" id="KW-0732">Signal</keyword>
<evidence type="ECO:0000313" key="3">
    <source>
        <dbReference type="Proteomes" id="UP001139971"/>
    </source>
</evidence>
<dbReference type="Proteomes" id="UP001139971">
    <property type="component" value="Unassembled WGS sequence"/>
</dbReference>
<gene>
    <name evidence="2" type="ORF">OD750_015800</name>
</gene>
<dbReference type="RefSeq" id="WP_263541653.1">
    <property type="nucleotide sequence ID" value="NZ_JAOVZO020000018.1"/>
</dbReference>
<dbReference type="AlphaFoldDB" id="A0A9X4BIV5"/>
<comment type="caution">
    <text evidence="2">The sequence shown here is derived from an EMBL/GenBank/DDBJ whole genome shotgun (WGS) entry which is preliminary data.</text>
</comment>